<proteinExistence type="inferred from homology"/>
<name>A0AA38HJK5_9CUCU</name>
<evidence type="ECO:0000313" key="12">
    <source>
        <dbReference type="Proteomes" id="UP001168821"/>
    </source>
</evidence>
<dbReference type="InterPro" id="IPR001932">
    <property type="entry name" value="PPM-type_phosphatase-like_dom"/>
</dbReference>
<dbReference type="InterPro" id="IPR039123">
    <property type="entry name" value="PPTC7"/>
</dbReference>
<reference evidence="11" key="1">
    <citation type="journal article" date="2023" name="G3 (Bethesda)">
        <title>Whole genome assemblies of Zophobas morio and Tenebrio molitor.</title>
        <authorList>
            <person name="Kaur S."/>
            <person name="Stinson S.A."/>
            <person name="diCenzo G.C."/>
        </authorList>
    </citation>
    <scope>NUCLEOTIDE SEQUENCE</scope>
    <source>
        <strain evidence="11">QUZm001</strain>
    </source>
</reference>
<dbReference type="Proteomes" id="UP001168821">
    <property type="component" value="Unassembled WGS sequence"/>
</dbReference>
<dbReference type="SUPFAM" id="SSF81606">
    <property type="entry name" value="PP2C-like"/>
    <property type="match status" value="1"/>
</dbReference>
<evidence type="ECO:0000256" key="4">
    <source>
        <dbReference type="ARBA" id="ARBA00022842"/>
    </source>
</evidence>
<comment type="cofactor">
    <cofactor evidence="1 9">
        <name>Mn(2+)</name>
        <dbReference type="ChEBI" id="CHEBI:29035"/>
    </cofactor>
</comment>
<feature type="domain" description="PPM-type phosphatase" evidence="10">
    <location>
        <begin position="1"/>
        <end position="244"/>
    </location>
</feature>
<evidence type="ECO:0000259" key="10">
    <source>
        <dbReference type="PROSITE" id="PS51746"/>
    </source>
</evidence>
<dbReference type="PANTHER" id="PTHR12320">
    <property type="entry name" value="PROTEIN PHOSPHATASE 2C"/>
    <property type="match status" value="1"/>
</dbReference>
<dbReference type="PROSITE" id="PS51746">
    <property type="entry name" value="PPM_2"/>
    <property type="match status" value="1"/>
</dbReference>
<keyword evidence="12" id="KW-1185">Reference proteome</keyword>
<evidence type="ECO:0000256" key="5">
    <source>
        <dbReference type="ARBA" id="ARBA00022912"/>
    </source>
</evidence>
<dbReference type="GO" id="GO:0004722">
    <property type="term" value="F:protein serine/threonine phosphatase activity"/>
    <property type="evidence" value="ECO:0007669"/>
    <property type="project" value="UniProtKB-EC"/>
</dbReference>
<evidence type="ECO:0000256" key="2">
    <source>
        <dbReference type="ARBA" id="ARBA00001946"/>
    </source>
</evidence>
<evidence type="ECO:0000256" key="3">
    <source>
        <dbReference type="ARBA" id="ARBA00006702"/>
    </source>
</evidence>
<keyword evidence="9" id="KW-0479">Metal-binding</keyword>
<gene>
    <name evidence="11" type="ORF">Zmor_019133</name>
</gene>
<organism evidence="11 12">
    <name type="scientific">Zophobas morio</name>
    <dbReference type="NCBI Taxonomy" id="2755281"/>
    <lineage>
        <taxon>Eukaryota</taxon>
        <taxon>Metazoa</taxon>
        <taxon>Ecdysozoa</taxon>
        <taxon>Arthropoda</taxon>
        <taxon>Hexapoda</taxon>
        <taxon>Insecta</taxon>
        <taxon>Pterygota</taxon>
        <taxon>Neoptera</taxon>
        <taxon>Endopterygota</taxon>
        <taxon>Coleoptera</taxon>
        <taxon>Polyphaga</taxon>
        <taxon>Cucujiformia</taxon>
        <taxon>Tenebrionidae</taxon>
        <taxon>Zophobas</taxon>
    </lineage>
</organism>
<dbReference type="Gene3D" id="3.60.40.10">
    <property type="entry name" value="PPM-type phosphatase domain"/>
    <property type="match status" value="1"/>
</dbReference>
<comment type="catalytic activity">
    <reaction evidence="7 9">
        <text>O-phospho-L-seryl-[protein] + H2O = L-seryl-[protein] + phosphate</text>
        <dbReference type="Rhea" id="RHEA:20629"/>
        <dbReference type="Rhea" id="RHEA-COMP:9863"/>
        <dbReference type="Rhea" id="RHEA-COMP:11604"/>
        <dbReference type="ChEBI" id="CHEBI:15377"/>
        <dbReference type="ChEBI" id="CHEBI:29999"/>
        <dbReference type="ChEBI" id="CHEBI:43474"/>
        <dbReference type="ChEBI" id="CHEBI:83421"/>
        <dbReference type="EC" id="3.1.3.16"/>
    </reaction>
</comment>
<comment type="caution">
    <text evidence="11">The sequence shown here is derived from an EMBL/GenBank/DDBJ whole genome shotgun (WGS) entry which is preliminary data.</text>
</comment>
<evidence type="ECO:0000256" key="6">
    <source>
        <dbReference type="ARBA" id="ARBA00023211"/>
    </source>
</evidence>
<sequence length="247" mass="26914">MGVADGVGGWRDSGVDPSIFPWALMNTCTSIISSLSKKESIFMPVNLLDLALKKVTFQKIVKAGSSTVCLALFDRAKRLLHGANIGDSGLCVVRKNKMIFKTSGQQHYFNAPFQVGVVPPNLLQESLLNSAKDSEIFEIPLEKDDFVILATDGIFDNLFDHEVEECIKKHGGEASGSYILFNYCALTFYIGVSTTVVAVELIRLAAKHALDARRDGPFSKSARQYGYNMKGGKVDDLCTVVAHVTTG</sequence>
<evidence type="ECO:0000313" key="11">
    <source>
        <dbReference type="EMBL" id="KAJ3632150.1"/>
    </source>
</evidence>
<keyword evidence="6 9" id="KW-0464">Manganese</keyword>
<keyword evidence="9" id="KW-0378">Hydrolase</keyword>
<keyword evidence="5 9" id="KW-0904">Protein phosphatase</keyword>
<evidence type="ECO:0000256" key="7">
    <source>
        <dbReference type="ARBA" id="ARBA00047761"/>
    </source>
</evidence>
<dbReference type="AlphaFoldDB" id="A0AA38HJK5"/>
<comment type="catalytic activity">
    <reaction evidence="8 9">
        <text>O-phospho-L-threonyl-[protein] + H2O = L-threonyl-[protein] + phosphate</text>
        <dbReference type="Rhea" id="RHEA:47004"/>
        <dbReference type="Rhea" id="RHEA-COMP:11060"/>
        <dbReference type="Rhea" id="RHEA-COMP:11605"/>
        <dbReference type="ChEBI" id="CHEBI:15377"/>
        <dbReference type="ChEBI" id="CHEBI:30013"/>
        <dbReference type="ChEBI" id="CHEBI:43474"/>
        <dbReference type="ChEBI" id="CHEBI:61977"/>
        <dbReference type="EC" id="3.1.3.16"/>
    </reaction>
</comment>
<evidence type="ECO:0000256" key="9">
    <source>
        <dbReference type="RuleBase" id="RU366020"/>
    </source>
</evidence>
<dbReference type="EC" id="3.1.3.16" evidence="9"/>
<comment type="similarity">
    <text evidence="3 9">Belongs to the PP2C family.</text>
</comment>
<dbReference type="InterPro" id="IPR036457">
    <property type="entry name" value="PPM-type-like_dom_sf"/>
</dbReference>
<dbReference type="SMART" id="SM00332">
    <property type="entry name" value="PP2Cc"/>
    <property type="match status" value="1"/>
</dbReference>
<evidence type="ECO:0000256" key="1">
    <source>
        <dbReference type="ARBA" id="ARBA00001936"/>
    </source>
</evidence>
<dbReference type="PANTHER" id="PTHR12320:SF1">
    <property type="entry name" value="PROTEIN PHOSPHATASE PTC7 HOMOLOG"/>
    <property type="match status" value="1"/>
</dbReference>
<dbReference type="GO" id="GO:0046872">
    <property type="term" value="F:metal ion binding"/>
    <property type="evidence" value="ECO:0007669"/>
    <property type="project" value="UniProtKB-UniRule"/>
</dbReference>
<accession>A0AA38HJK5</accession>
<evidence type="ECO:0000256" key="8">
    <source>
        <dbReference type="ARBA" id="ARBA00048336"/>
    </source>
</evidence>
<protein>
    <recommendedName>
        <fullName evidence="9">Protein phosphatase</fullName>
        <ecNumber evidence="9">3.1.3.16</ecNumber>
    </recommendedName>
</protein>
<dbReference type="EMBL" id="JALNTZ010000564">
    <property type="protein sequence ID" value="KAJ3632150.1"/>
    <property type="molecule type" value="Genomic_DNA"/>
</dbReference>
<comment type="cofactor">
    <cofactor evidence="2 9">
        <name>Mg(2+)</name>
        <dbReference type="ChEBI" id="CHEBI:18420"/>
    </cofactor>
</comment>
<keyword evidence="4 9" id="KW-0460">Magnesium</keyword>